<dbReference type="SUPFAM" id="SSF47413">
    <property type="entry name" value="lambda repressor-like DNA-binding domains"/>
    <property type="match status" value="1"/>
</dbReference>
<dbReference type="CDD" id="cd00093">
    <property type="entry name" value="HTH_XRE"/>
    <property type="match status" value="1"/>
</dbReference>
<dbReference type="Gene3D" id="1.10.260.40">
    <property type="entry name" value="lambda repressor-like DNA-binding domains"/>
    <property type="match status" value="1"/>
</dbReference>
<dbReference type="InterPro" id="IPR037664">
    <property type="entry name" value="BldD_C"/>
</dbReference>
<sequence length="139" mass="15645">MIRERKAFTLLDVEHRSGGEISAVALGSYERGHRNVSLSKLLQIAKIYELPLSEILTDRSERLETGRFTFDLRKILRSQLPESATVVRILREIAVQRGDWNGEVMSIRAIDIANLQIFSGLSTEEISALASECTVTRSK</sequence>
<name>A0A6J6DEM1_9ZZZZ</name>
<proteinExistence type="predicted"/>
<evidence type="ECO:0000259" key="1">
    <source>
        <dbReference type="PROSITE" id="PS50943"/>
    </source>
</evidence>
<dbReference type="EMBL" id="CAEZTN010000001">
    <property type="protein sequence ID" value="CAB4561714.1"/>
    <property type="molecule type" value="Genomic_DNA"/>
</dbReference>
<evidence type="ECO:0000313" key="2">
    <source>
        <dbReference type="EMBL" id="CAB4561714.1"/>
    </source>
</evidence>
<dbReference type="GO" id="GO:0003677">
    <property type="term" value="F:DNA binding"/>
    <property type="evidence" value="ECO:0007669"/>
    <property type="project" value="InterPro"/>
</dbReference>
<dbReference type="InterPro" id="IPR038099">
    <property type="entry name" value="BldD-like_C_sf"/>
</dbReference>
<dbReference type="AlphaFoldDB" id="A0A6J6DEM1"/>
<dbReference type="Pfam" id="PF21179">
    <property type="entry name" value="BldD-like_C"/>
    <property type="match status" value="1"/>
</dbReference>
<dbReference type="InterPro" id="IPR010982">
    <property type="entry name" value="Lambda_DNA-bd_dom_sf"/>
</dbReference>
<dbReference type="Gene3D" id="1.10.10.1930">
    <property type="match status" value="1"/>
</dbReference>
<gene>
    <name evidence="2" type="ORF">UFOPK1689_00074</name>
</gene>
<organism evidence="2">
    <name type="scientific">freshwater metagenome</name>
    <dbReference type="NCBI Taxonomy" id="449393"/>
    <lineage>
        <taxon>unclassified sequences</taxon>
        <taxon>metagenomes</taxon>
        <taxon>ecological metagenomes</taxon>
    </lineage>
</organism>
<reference evidence="2" key="1">
    <citation type="submission" date="2020-05" db="EMBL/GenBank/DDBJ databases">
        <authorList>
            <person name="Chiriac C."/>
            <person name="Salcher M."/>
            <person name="Ghai R."/>
            <person name="Kavagutti S V."/>
        </authorList>
    </citation>
    <scope>NUCLEOTIDE SEQUENCE</scope>
</reference>
<dbReference type="GO" id="GO:0045892">
    <property type="term" value="P:negative regulation of DNA-templated transcription"/>
    <property type="evidence" value="ECO:0007669"/>
    <property type="project" value="InterPro"/>
</dbReference>
<dbReference type="Pfam" id="PF01381">
    <property type="entry name" value="HTH_3"/>
    <property type="match status" value="1"/>
</dbReference>
<dbReference type="InterPro" id="IPR001387">
    <property type="entry name" value="Cro/C1-type_HTH"/>
</dbReference>
<protein>
    <submittedName>
        <fullName evidence="2">Unannotated protein</fullName>
    </submittedName>
</protein>
<accession>A0A6J6DEM1</accession>
<feature type="domain" description="HTH cro/C1-type" evidence="1">
    <location>
        <begin position="2"/>
        <end position="55"/>
    </location>
</feature>
<dbReference type="PROSITE" id="PS50943">
    <property type="entry name" value="HTH_CROC1"/>
    <property type="match status" value="1"/>
</dbReference>